<evidence type="ECO:0000313" key="2">
    <source>
        <dbReference type="EMBL" id="GAQ92618.1"/>
    </source>
</evidence>
<feature type="region of interest" description="Disordered" evidence="1">
    <location>
        <begin position="139"/>
        <end position="158"/>
    </location>
</feature>
<sequence length="185" mass="19354">SSKGAGPRLAYVAGSCEDCPKGSIALAERYSSAPSTSEGSLTRTRCPTTGGGDASLDLIDQGLFSIIDFAPLGGEAGNVMGVKVASDQGWMHLEHTYAGMFQSYGLPANESIVLYVTDGFGAERGYACSRRDFDLICTPSSSQGATSRKPLCTAPDPPQRFSTIVPIPLDSSIPPPTIRFGLQSP</sequence>
<gene>
    <name evidence="2" type="ORF">KFL_010720050</name>
</gene>
<evidence type="ECO:0000313" key="3">
    <source>
        <dbReference type="Proteomes" id="UP000054558"/>
    </source>
</evidence>
<evidence type="ECO:0000256" key="1">
    <source>
        <dbReference type="SAM" id="MobiDB-lite"/>
    </source>
</evidence>
<protein>
    <submittedName>
        <fullName evidence="2">Uncharacterized protein</fullName>
    </submittedName>
</protein>
<dbReference type="EMBL" id="DF238021">
    <property type="protein sequence ID" value="GAQ92618.1"/>
    <property type="molecule type" value="Genomic_DNA"/>
</dbReference>
<name>A0A1Y1IWG6_KLENI</name>
<keyword evidence="3" id="KW-1185">Reference proteome</keyword>
<dbReference type="Proteomes" id="UP000054558">
    <property type="component" value="Unassembled WGS sequence"/>
</dbReference>
<dbReference type="AlphaFoldDB" id="A0A1Y1IWG6"/>
<organism evidence="2 3">
    <name type="scientific">Klebsormidium nitens</name>
    <name type="common">Green alga</name>
    <name type="synonym">Ulothrix nitens</name>
    <dbReference type="NCBI Taxonomy" id="105231"/>
    <lineage>
        <taxon>Eukaryota</taxon>
        <taxon>Viridiplantae</taxon>
        <taxon>Streptophyta</taxon>
        <taxon>Klebsormidiophyceae</taxon>
        <taxon>Klebsormidiales</taxon>
        <taxon>Klebsormidiaceae</taxon>
        <taxon>Klebsormidium</taxon>
    </lineage>
</organism>
<proteinExistence type="predicted"/>
<reference evidence="2 3" key="1">
    <citation type="journal article" date="2014" name="Nat. Commun.">
        <title>Klebsormidium flaccidum genome reveals primary factors for plant terrestrial adaptation.</title>
        <authorList>
            <person name="Hori K."/>
            <person name="Maruyama F."/>
            <person name="Fujisawa T."/>
            <person name="Togashi T."/>
            <person name="Yamamoto N."/>
            <person name="Seo M."/>
            <person name="Sato S."/>
            <person name="Yamada T."/>
            <person name="Mori H."/>
            <person name="Tajima N."/>
            <person name="Moriyama T."/>
            <person name="Ikeuchi M."/>
            <person name="Watanabe M."/>
            <person name="Wada H."/>
            <person name="Kobayashi K."/>
            <person name="Saito M."/>
            <person name="Masuda T."/>
            <person name="Sasaki-Sekimoto Y."/>
            <person name="Mashiguchi K."/>
            <person name="Awai K."/>
            <person name="Shimojima M."/>
            <person name="Masuda S."/>
            <person name="Iwai M."/>
            <person name="Nobusawa T."/>
            <person name="Narise T."/>
            <person name="Kondo S."/>
            <person name="Saito H."/>
            <person name="Sato R."/>
            <person name="Murakawa M."/>
            <person name="Ihara Y."/>
            <person name="Oshima-Yamada Y."/>
            <person name="Ohtaka K."/>
            <person name="Satoh M."/>
            <person name="Sonobe K."/>
            <person name="Ishii M."/>
            <person name="Ohtani R."/>
            <person name="Kanamori-Sato M."/>
            <person name="Honoki R."/>
            <person name="Miyazaki D."/>
            <person name="Mochizuki H."/>
            <person name="Umetsu J."/>
            <person name="Higashi K."/>
            <person name="Shibata D."/>
            <person name="Kamiya Y."/>
            <person name="Sato N."/>
            <person name="Nakamura Y."/>
            <person name="Tabata S."/>
            <person name="Ida S."/>
            <person name="Kurokawa K."/>
            <person name="Ohta H."/>
        </authorList>
    </citation>
    <scope>NUCLEOTIDE SEQUENCE [LARGE SCALE GENOMIC DNA]</scope>
    <source>
        <strain evidence="2 3">NIES-2285</strain>
    </source>
</reference>
<accession>A0A1Y1IWG6</accession>
<dbReference type="OMA" id="GSCEDCP"/>
<feature type="non-terminal residue" evidence="2">
    <location>
        <position position="1"/>
    </location>
</feature>